<dbReference type="InterPro" id="IPR009056">
    <property type="entry name" value="Cyt_c-like_dom"/>
</dbReference>
<dbReference type="PANTHER" id="PTHR35008:SF8">
    <property type="entry name" value="ALCOHOL DEHYDROGENASE CYTOCHROME C SUBUNIT"/>
    <property type="match status" value="1"/>
</dbReference>
<dbReference type="InterPro" id="IPR051459">
    <property type="entry name" value="Cytochrome_c-type_DH"/>
</dbReference>
<name>A0A254PYT3_9BURK</name>
<comment type="caution">
    <text evidence="8">The sequence shown here is derived from an EMBL/GenBank/DDBJ whole genome shotgun (WGS) entry which is preliminary data.</text>
</comment>
<protein>
    <submittedName>
        <fullName evidence="8">Cytochrome C</fullName>
    </submittedName>
</protein>
<dbReference type="RefSeq" id="WP_088527537.1">
    <property type="nucleotide sequence ID" value="NZ_NGUO01000010.1"/>
</dbReference>
<dbReference type="AlphaFoldDB" id="A0A254PYT3"/>
<sequence length="359" mass="38677">MFKLDKFCVRLGFAAFIAFNVQLGYAQSNSAKYPGIGRTATPAEVVAWDIDVRPDFKGLPKGSGSVEKGQVIWEAKCASCHGTFGESNEIFTPIAGGTSADDVKTGRVASLKDMKQPQRTTLMKVPTVSTLWDYIYRAMPWNAPRSLTPDDTYAVVAFILSLGEIVPDDYVLSDKNIADVKMPNRNGMTRKHGFWNVKDKPDVNGNNCMHNCVPFVQIGSTLPDFARNAHENIAEQNRLYGPYRGADTTKPPIKQLPGASGEGLAHAADSHAVSSKGPAALFKNENCSACHAQNAKLVGPSITDISKKYDGQSGALEKLMAKVKAGGAGVWGSIPMPPQAQLSDEDRKSLVSWVLSGGK</sequence>
<evidence type="ECO:0000313" key="8">
    <source>
        <dbReference type="EMBL" id="OWS71418.1"/>
    </source>
</evidence>
<dbReference type="PROSITE" id="PS51007">
    <property type="entry name" value="CYTC"/>
    <property type="match status" value="2"/>
</dbReference>
<keyword evidence="9" id="KW-1185">Reference proteome</keyword>
<dbReference type="GO" id="GO:0005506">
    <property type="term" value="F:iron ion binding"/>
    <property type="evidence" value="ECO:0007669"/>
    <property type="project" value="InterPro"/>
</dbReference>
<organism evidence="8 9">
    <name type="scientific">Polynucleobacter aenigmaticus</name>
    <dbReference type="NCBI Taxonomy" id="1743164"/>
    <lineage>
        <taxon>Bacteria</taxon>
        <taxon>Pseudomonadati</taxon>
        <taxon>Pseudomonadota</taxon>
        <taxon>Betaproteobacteria</taxon>
        <taxon>Burkholderiales</taxon>
        <taxon>Burkholderiaceae</taxon>
        <taxon>Polynucleobacter</taxon>
    </lineage>
</organism>
<dbReference type="OrthoDB" id="9811281at2"/>
<keyword evidence="3 6" id="KW-0479">Metal-binding</keyword>
<feature type="binding site" description="covalent" evidence="6">
    <location>
        <position position="291"/>
    </location>
    <ligand>
        <name>heme c</name>
        <dbReference type="ChEBI" id="CHEBI:61717"/>
    </ligand>
</feature>
<dbReference type="Proteomes" id="UP000198104">
    <property type="component" value="Unassembled WGS sequence"/>
</dbReference>
<dbReference type="InterPro" id="IPR036909">
    <property type="entry name" value="Cyt_c-like_dom_sf"/>
</dbReference>
<dbReference type="GO" id="GO:0020037">
    <property type="term" value="F:heme binding"/>
    <property type="evidence" value="ECO:0007669"/>
    <property type="project" value="InterPro"/>
</dbReference>
<evidence type="ECO:0000256" key="5">
    <source>
        <dbReference type="ARBA" id="ARBA00023004"/>
    </source>
</evidence>
<evidence type="ECO:0000313" key="9">
    <source>
        <dbReference type="Proteomes" id="UP000198104"/>
    </source>
</evidence>
<proteinExistence type="predicted"/>
<feature type="domain" description="Cytochrome c" evidence="7">
    <location>
        <begin position="64"/>
        <end position="163"/>
    </location>
</feature>
<evidence type="ECO:0000259" key="7">
    <source>
        <dbReference type="PROSITE" id="PS51007"/>
    </source>
</evidence>
<keyword evidence="1" id="KW-0813">Transport</keyword>
<accession>A0A254PYT3</accession>
<keyword evidence="2 6" id="KW-0349">Heme</keyword>
<evidence type="ECO:0000256" key="2">
    <source>
        <dbReference type="ARBA" id="ARBA00022617"/>
    </source>
</evidence>
<dbReference type="PRINTS" id="PR00606">
    <property type="entry name" value="CYTCHROMECID"/>
</dbReference>
<dbReference type="InterPro" id="IPR002324">
    <property type="entry name" value="Cyt_c_ID"/>
</dbReference>
<keyword evidence="4" id="KW-0249">Electron transport</keyword>
<feature type="domain" description="Cytochrome c" evidence="7">
    <location>
        <begin position="272"/>
        <end position="358"/>
    </location>
</feature>
<dbReference type="PANTHER" id="PTHR35008">
    <property type="entry name" value="BLL4482 PROTEIN-RELATED"/>
    <property type="match status" value="1"/>
</dbReference>
<comment type="PTM">
    <text evidence="6">Binds 1 heme c group covalently per subunit.</text>
</comment>
<feature type="binding site" description="covalent" evidence="6">
    <location>
        <position position="336"/>
    </location>
    <ligand>
        <name>heme c</name>
        <dbReference type="ChEBI" id="CHEBI:61717"/>
    </ligand>
</feature>
<keyword evidence="5 6" id="KW-0408">Iron</keyword>
<dbReference type="Pfam" id="PF00034">
    <property type="entry name" value="Cytochrom_C"/>
    <property type="match status" value="2"/>
</dbReference>
<dbReference type="Gene3D" id="1.10.760.10">
    <property type="entry name" value="Cytochrome c-like domain"/>
    <property type="match status" value="2"/>
</dbReference>
<dbReference type="GO" id="GO:0009055">
    <property type="term" value="F:electron transfer activity"/>
    <property type="evidence" value="ECO:0007669"/>
    <property type="project" value="InterPro"/>
</dbReference>
<evidence type="ECO:0000256" key="4">
    <source>
        <dbReference type="ARBA" id="ARBA00022982"/>
    </source>
</evidence>
<evidence type="ECO:0000256" key="3">
    <source>
        <dbReference type="ARBA" id="ARBA00022723"/>
    </source>
</evidence>
<reference evidence="8 9" key="1">
    <citation type="submission" date="2017-05" db="EMBL/GenBank/DDBJ databases">
        <title>Polynucleobacter sp. MWH-K35W1 isolated from the permanently anoxic monimolimnion of a meromictic lake.</title>
        <authorList>
            <person name="Hahn M.W."/>
        </authorList>
    </citation>
    <scope>NUCLEOTIDE SEQUENCE [LARGE SCALE GENOMIC DNA]</scope>
    <source>
        <strain evidence="8 9">MWH-K35W1</strain>
    </source>
</reference>
<dbReference type="SUPFAM" id="SSF46626">
    <property type="entry name" value="Cytochrome c"/>
    <property type="match status" value="2"/>
</dbReference>
<feature type="binding site" description="covalent" evidence="6">
    <location>
        <position position="287"/>
    </location>
    <ligand>
        <name>heme c</name>
        <dbReference type="ChEBI" id="CHEBI:61717"/>
    </ligand>
</feature>
<evidence type="ECO:0000256" key="1">
    <source>
        <dbReference type="ARBA" id="ARBA00022448"/>
    </source>
</evidence>
<gene>
    <name evidence="8" type="ORF">CBI30_06655</name>
</gene>
<dbReference type="EMBL" id="NGUO01000010">
    <property type="protein sequence ID" value="OWS71418.1"/>
    <property type="molecule type" value="Genomic_DNA"/>
</dbReference>
<evidence type="ECO:0000256" key="6">
    <source>
        <dbReference type="PIRSR" id="PIRSR602324-1"/>
    </source>
</evidence>